<proteinExistence type="predicted"/>
<feature type="transmembrane region" description="Helical" evidence="1">
    <location>
        <begin position="39"/>
        <end position="56"/>
    </location>
</feature>
<dbReference type="Proteomes" id="UP000887565">
    <property type="component" value="Unplaced"/>
</dbReference>
<organism evidence="2 3">
    <name type="scientific">Romanomermis culicivorax</name>
    <name type="common">Nematode worm</name>
    <dbReference type="NCBI Taxonomy" id="13658"/>
    <lineage>
        <taxon>Eukaryota</taxon>
        <taxon>Metazoa</taxon>
        <taxon>Ecdysozoa</taxon>
        <taxon>Nematoda</taxon>
        <taxon>Enoplea</taxon>
        <taxon>Dorylaimia</taxon>
        <taxon>Mermithida</taxon>
        <taxon>Mermithoidea</taxon>
        <taxon>Mermithidae</taxon>
        <taxon>Romanomermis</taxon>
    </lineage>
</organism>
<reference evidence="3" key="1">
    <citation type="submission" date="2022-11" db="UniProtKB">
        <authorList>
            <consortium name="WormBaseParasite"/>
        </authorList>
    </citation>
    <scope>IDENTIFICATION</scope>
</reference>
<keyword evidence="1" id="KW-0812">Transmembrane</keyword>
<dbReference type="AlphaFoldDB" id="A0A915K159"/>
<protein>
    <submittedName>
        <fullName evidence="3">Uncharacterized protein</fullName>
    </submittedName>
</protein>
<sequence length="59" mass="6853">TETDIAIRIRLENILQPHRSCSGLSLSSRLSRARYNRNVGIILRLMQLLIAIWQVFCSR</sequence>
<evidence type="ECO:0000313" key="2">
    <source>
        <dbReference type="Proteomes" id="UP000887565"/>
    </source>
</evidence>
<keyword evidence="1" id="KW-0472">Membrane</keyword>
<keyword evidence="2" id="KW-1185">Reference proteome</keyword>
<keyword evidence="1" id="KW-1133">Transmembrane helix</keyword>
<accession>A0A915K159</accession>
<evidence type="ECO:0000256" key="1">
    <source>
        <dbReference type="SAM" id="Phobius"/>
    </source>
</evidence>
<name>A0A915K159_ROMCU</name>
<dbReference type="WBParaSite" id="nRc.2.0.1.t32412-RA">
    <property type="protein sequence ID" value="nRc.2.0.1.t32412-RA"/>
    <property type="gene ID" value="nRc.2.0.1.g32412"/>
</dbReference>
<evidence type="ECO:0000313" key="3">
    <source>
        <dbReference type="WBParaSite" id="nRc.2.0.1.t32412-RA"/>
    </source>
</evidence>